<dbReference type="Gene3D" id="1.25.40.10">
    <property type="entry name" value="Tetratricopeptide repeat domain"/>
    <property type="match status" value="1"/>
</dbReference>
<feature type="signal peptide" evidence="4">
    <location>
        <begin position="1"/>
        <end position="18"/>
    </location>
</feature>
<dbReference type="Pfam" id="PF07719">
    <property type="entry name" value="TPR_2"/>
    <property type="match status" value="1"/>
</dbReference>
<keyword evidence="2 3" id="KW-0802">TPR repeat</keyword>
<dbReference type="InterPro" id="IPR019734">
    <property type="entry name" value="TPR_rpt"/>
</dbReference>
<dbReference type="SMART" id="SM00028">
    <property type="entry name" value="TPR"/>
    <property type="match status" value="3"/>
</dbReference>
<dbReference type="Proteomes" id="UP000184420">
    <property type="component" value="Unassembled WGS sequence"/>
</dbReference>
<keyword evidence="1" id="KW-0677">Repeat</keyword>
<sequence>MKKLLFLFIAICPLVAYSQDNPLQLLLVQIQKEGAAGWQKLQQKIGAGKATPVDYLKAALIQGENEGAMGFLTTAINKLSATSPYYKEALLLRSNAWMRQVNIDSAMADLRRVRALDPKETAALINLSYLAGTNGDYRTAVDYLQVAATIDSADANIFANMAYYYAEGAAYDSAGVYGAKALNYTKDAKLTGTIMNTIGYAQGMSVSRERGLAIIRKSLEIYPENSFAWFNIGRIYMEMNNRDEACEAFRRAKSLGGVNLTAEYLESYCQ</sequence>
<dbReference type="OrthoDB" id="1523318at2"/>
<dbReference type="InterPro" id="IPR013105">
    <property type="entry name" value="TPR_2"/>
</dbReference>
<protein>
    <submittedName>
        <fullName evidence="5">Flp pilus assembly protein TadD, contains TPR repeats</fullName>
    </submittedName>
</protein>
<accession>A0A1M6YB86</accession>
<reference evidence="5 6" key="1">
    <citation type="submission" date="2016-11" db="EMBL/GenBank/DDBJ databases">
        <authorList>
            <person name="Jaros S."/>
            <person name="Januszkiewicz K."/>
            <person name="Wedrychowicz H."/>
        </authorList>
    </citation>
    <scope>NUCLEOTIDE SEQUENCE [LARGE SCALE GENOMIC DNA]</scope>
    <source>
        <strain evidence="5 6">DSM 27406</strain>
    </source>
</reference>
<feature type="chain" id="PRO_5013200932" evidence="4">
    <location>
        <begin position="19"/>
        <end position="270"/>
    </location>
</feature>
<evidence type="ECO:0000256" key="4">
    <source>
        <dbReference type="SAM" id="SignalP"/>
    </source>
</evidence>
<organism evidence="5 6">
    <name type="scientific">Chitinophaga jiangningensis</name>
    <dbReference type="NCBI Taxonomy" id="1419482"/>
    <lineage>
        <taxon>Bacteria</taxon>
        <taxon>Pseudomonadati</taxon>
        <taxon>Bacteroidota</taxon>
        <taxon>Chitinophagia</taxon>
        <taxon>Chitinophagales</taxon>
        <taxon>Chitinophagaceae</taxon>
        <taxon>Chitinophaga</taxon>
    </lineage>
</organism>
<evidence type="ECO:0000313" key="5">
    <source>
        <dbReference type="EMBL" id="SHL15393.1"/>
    </source>
</evidence>
<evidence type="ECO:0000256" key="3">
    <source>
        <dbReference type="PROSITE-ProRule" id="PRU00339"/>
    </source>
</evidence>
<dbReference type="InterPro" id="IPR050498">
    <property type="entry name" value="Ycf3"/>
</dbReference>
<dbReference type="STRING" id="1419482.SAMN05444266_102233"/>
<dbReference type="AlphaFoldDB" id="A0A1M6YB86"/>
<dbReference type="PANTHER" id="PTHR44858">
    <property type="entry name" value="TETRATRICOPEPTIDE REPEAT PROTEIN 6"/>
    <property type="match status" value="1"/>
</dbReference>
<evidence type="ECO:0000256" key="1">
    <source>
        <dbReference type="ARBA" id="ARBA00022737"/>
    </source>
</evidence>
<keyword evidence="4" id="KW-0732">Signal</keyword>
<dbReference type="PANTHER" id="PTHR44858:SF1">
    <property type="entry name" value="UDP-N-ACETYLGLUCOSAMINE--PEPTIDE N-ACETYLGLUCOSAMINYLTRANSFERASE SPINDLY-RELATED"/>
    <property type="match status" value="1"/>
</dbReference>
<dbReference type="InterPro" id="IPR011990">
    <property type="entry name" value="TPR-like_helical_dom_sf"/>
</dbReference>
<evidence type="ECO:0000256" key="2">
    <source>
        <dbReference type="ARBA" id="ARBA00022803"/>
    </source>
</evidence>
<dbReference type="SUPFAM" id="SSF48452">
    <property type="entry name" value="TPR-like"/>
    <property type="match status" value="1"/>
</dbReference>
<keyword evidence="6" id="KW-1185">Reference proteome</keyword>
<gene>
    <name evidence="5" type="ORF">SAMN05444266_102233</name>
</gene>
<name>A0A1M6YB86_9BACT</name>
<dbReference type="PROSITE" id="PS50005">
    <property type="entry name" value="TPR"/>
    <property type="match status" value="1"/>
</dbReference>
<feature type="repeat" description="TPR" evidence="3">
    <location>
        <begin position="226"/>
        <end position="259"/>
    </location>
</feature>
<proteinExistence type="predicted"/>
<dbReference type="RefSeq" id="WP_083549406.1">
    <property type="nucleotide sequence ID" value="NZ_FRBL01000002.1"/>
</dbReference>
<evidence type="ECO:0000313" key="6">
    <source>
        <dbReference type="Proteomes" id="UP000184420"/>
    </source>
</evidence>
<dbReference type="EMBL" id="FRBL01000002">
    <property type="protein sequence ID" value="SHL15393.1"/>
    <property type="molecule type" value="Genomic_DNA"/>
</dbReference>